<comment type="caution">
    <text evidence="1">The sequence shown here is derived from an EMBL/GenBank/DDBJ whole genome shotgun (WGS) entry which is preliminary data.</text>
</comment>
<gene>
    <name evidence="1" type="ORF">GHI93_00315</name>
</gene>
<dbReference type="AlphaFoldDB" id="A0A7X2CZJ6"/>
<dbReference type="EMBL" id="WITJ01000001">
    <property type="protein sequence ID" value="MQW38394.1"/>
    <property type="molecule type" value="Genomic_DNA"/>
</dbReference>
<keyword evidence="2" id="KW-1185">Reference proteome</keyword>
<accession>A0A7X2CZJ6</accession>
<dbReference type="Proteomes" id="UP000439550">
    <property type="component" value="Unassembled WGS sequence"/>
</dbReference>
<evidence type="ECO:0000313" key="2">
    <source>
        <dbReference type="Proteomes" id="UP000439550"/>
    </source>
</evidence>
<organism evidence="1 2">
    <name type="scientific">Lactococcus hircilactis</name>
    <dbReference type="NCBI Taxonomy" id="1494462"/>
    <lineage>
        <taxon>Bacteria</taxon>
        <taxon>Bacillati</taxon>
        <taxon>Bacillota</taxon>
        <taxon>Bacilli</taxon>
        <taxon>Lactobacillales</taxon>
        <taxon>Streptococcaceae</taxon>
        <taxon>Lactococcus</taxon>
    </lineage>
</organism>
<reference evidence="1 2" key="1">
    <citation type="submission" date="2019-10" db="EMBL/GenBank/DDBJ databases">
        <authorList>
            <person name="Dong K."/>
        </authorList>
    </citation>
    <scope>NUCLEOTIDE SEQUENCE [LARGE SCALE GENOMIC DNA]</scope>
    <source>
        <strain evidence="1 2">DSM 28960</strain>
    </source>
</reference>
<proteinExistence type="predicted"/>
<evidence type="ECO:0000313" key="1">
    <source>
        <dbReference type="EMBL" id="MQW38394.1"/>
    </source>
</evidence>
<sequence>MIVEKETLLRVMIENQEKLMSFRFYYVLAVQGIDKTDLMTYESLIPAGTLKATYAHRPEVEIDAVELVKQEWESIAYFMLDGTLLCKREAYGKPMISRDDEQFSQSLFKSQIEAELTAQNNPREIVIADMDEQTAGSLMSDYAKYWDKFKKDNLLSEK</sequence>
<name>A0A7X2CZJ6_9LACT</name>
<protein>
    <submittedName>
        <fullName evidence="1">Uncharacterized protein</fullName>
    </submittedName>
</protein>
<dbReference type="OrthoDB" id="2242258at2"/>
<dbReference type="RefSeq" id="WP_153494550.1">
    <property type="nucleotide sequence ID" value="NZ_CBCRWP010000001.1"/>
</dbReference>